<comment type="caution">
    <text evidence="2">The sequence shown here is derived from an EMBL/GenBank/DDBJ whole genome shotgun (WGS) entry which is preliminary data.</text>
</comment>
<dbReference type="AlphaFoldDB" id="A0A922LB94"/>
<reference evidence="2" key="1">
    <citation type="submission" date="2013-05" db="EMBL/GenBank/DDBJ databases">
        <authorList>
            <person name="Yim A.K.Y."/>
            <person name="Chan T.F."/>
            <person name="Ji K.M."/>
            <person name="Liu X.Y."/>
            <person name="Zhou J.W."/>
            <person name="Li R.Q."/>
            <person name="Yang K.Y."/>
            <person name="Li J."/>
            <person name="Li M."/>
            <person name="Law P.T.W."/>
            <person name="Wu Y.L."/>
            <person name="Cai Z.L."/>
            <person name="Qin H."/>
            <person name="Bao Y."/>
            <person name="Leung R.K.K."/>
            <person name="Ng P.K.S."/>
            <person name="Zou J."/>
            <person name="Zhong X.J."/>
            <person name="Ran P.X."/>
            <person name="Zhong N.S."/>
            <person name="Liu Z.G."/>
            <person name="Tsui S.K.W."/>
        </authorList>
    </citation>
    <scope>NUCLEOTIDE SEQUENCE</scope>
    <source>
        <strain evidence="2">Derf</strain>
        <tissue evidence="2">Whole organism</tissue>
    </source>
</reference>
<reference evidence="2" key="2">
    <citation type="journal article" date="2022" name="Res Sq">
        <title>Comparative Genomics Reveals Insights into the Divergent Evolution of Astigmatic Mites and Household Pest Adaptations.</title>
        <authorList>
            <person name="Xiong Q."/>
            <person name="Wan A.T.-Y."/>
            <person name="Liu X.-Y."/>
            <person name="Fung C.S.-H."/>
            <person name="Xiao X."/>
            <person name="Malainual N."/>
            <person name="Hou J."/>
            <person name="Wang L."/>
            <person name="Wang M."/>
            <person name="Yang K."/>
            <person name="Cui Y."/>
            <person name="Leung E."/>
            <person name="Nong W."/>
            <person name="Shin S.-K."/>
            <person name="Au S."/>
            <person name="Jeong K.Y."/>
            <person name="Chew F.T."/>
            <person name="Hui J."/>
            <person name="Leung T.F."/>
            <person name="Tungtrongchitr A."/>
            <person name="Zhong N."/>
            <person name="Liu Z."/>
            <person name="Tsui S."/>
        </authorList>
    </citation>
    <scope>NUCLEOTIDE SEQUENCE</scope>
    <source>
        <strain evidence="2">Derf</strain>
        <tissue evidence="2">Whole organism</tissue>
    </source>
</reference>
<keyword evidence="1" id="KW-0812">Transmembrane</keyword>
<feature type="transmembrane region" description="Helical" evidence="1">
    <location>
        <begin position="17"/>
        <end position="36"/>
    </location>
</feature>
<organism evidence="2 3">
    <name type="scientific">Dermatophagoides farinae</name>
    <name type="common">American house dust mite</name>
    <dbReference type="NCBI Taxonomy" id="6954"/>
    <lineage>
        <taxon>Eukaryota</taxon>
        <taxon>Metazoa</taxon>
        <taxon>Ecdysozoa</taxon>
        <taxon>Arthropoda</taxon>
        <taxon>Chelicerata</taxon>
        <taxon>Arachnida</taxon>
        <taxon>Acari</taxon>
        <taxon>Acariformes</taxon>
        <taxon>Sarcoptiformes</taxon>
        <taxon>Astigmata</taxon>
        <taxon>Psoroptidia</taxon>
        <taxon>Analgoidea</taxon>
        <taxon>Pyroglyphidae</taxon>
        <taxon>Dermatophagoidinae</taxon>
        <taxon>Dermatophagoides</taxon>
    </lineage>
</organism>
<keyword evidence="1" id="KW-0472">Membrane</keyword>
<keyword evidence="3" id="KW-1185">Reference proteome</keyword>
<evidence type="ECO:0000313" key="3">
    <source>
        <dbReference type="Proteomes" id="UP000790347"/>
    </source>
</evidence>
<dbReference type="Proteomes" id="UP000790347">
    <property type="component" value="Unassembled WGS sequence"/>
</dbReference>
<name>A0A922LB94_DERFA</name>
<sequence length="95" mass="10553">MNLLIQKNNLVHLTLNFFSNVVCIMLTISCFTSFGTRSLALGVIRSTNASTVMLSTPISDNNSRQQIVTLCCQSHAFNLSLRICTKRSRSPDSTR</sequence>
<protein>
    <submittedName>
        <fullName evidence="2">Uncharacterized protein</fullName>
    </submittedName>
</protein>
<evidence type="ECO:0000256" key="1">
    <source>
        <dbReference type="SAM" id="Phobius"/>
    </source>
</evidence>
<keyword evidence="1" id="KW-1133">Transmembrane helix</keyword>
<proteinExistence type="predicted"/>
<dbReference type="EMBL" id="ASGP02000002">
    <property type="protein sequence ID" value="KAH9521815.1"/>
    <property type="molecule type" value="Genomic_DNA"/>
</dbReference>
<evidence type="ECO:0000313" key="2">
    <source>
        <dbReference type="EMBL" id="KAH9521815.1"/>
    </source>
</evidence>
<dbReference type="PROSITE" id="PS51257">
    <property type="entry name" value="PROKAR_LIPOPROTEIN"/>
    <property type="match status" value="1"/>
</dbReference>
<gene>
    <name evidence="2" type="ORF">DERF_005442</name>
</gene>
<accession>A0A922LB94</accession>